<sequence>MNCNLNRTWYYKIHMWELDSITPDDYLGQTNGSSYAPYKEQIVKVAIYEEEYFSRGLDFKYVIKHSCNELGFTTWVEETINETCGKGLECVFWGDFFFDSKLGQISQPKEPDWQQLNRTLL</sequence>
<comment type="caution">
    <text evidence="1">The sequence shown here is derived from an EMBL/GenBank/DDBJ whole genome shotgun (WGS) entry which is preliminary data.</text>
</comment>
<organism evidence="1 2">
    <name type="scientific">Caenorhabditis bovis</name>
    <dbReference type="NCBI Taxonomy" id="2654633"/>
    <lineage>
        <taxon>Eukaryota</taxon>
        <taxon>Metazoa</taxon>
        <taxon>Ecdysozoa</taxon>
        <taxon>Nematoda</taxon>
        <taxon>Chromadorea</taxon>
        <taxon>Rhabditida</taxon>
        <taxon>Rhabditina</taxon>
        <taxon>Rhabditomorpha</taxon>
        <taxon>Rhabditoidea</taxon>
        <taxon>Rhabditidae</taxon>
        <taxon>Peloderinae</taxon>
        <taxon>Caenorhabditis</taxon>
    </lineage>
</organism>
<dbReference type="AlphaFoldDB" id="A0A8S1FFB3"/>
<proteinExistence type="predicted"/>
<evidence type="ECO:0000313" key="2">
    <source>
        <dbReference type="Proteomes" id="UP000494206"/>
    </source>
</evidence>
<evidence type="ECO:0000313" key="1">
    <source>
        <dbReference type="EMBL" id="CAB3411639.1"/>
    </source>
</evidence>
<accession>A0A8S1FFB3</accession>
<dbReference type="InterPro" id="IPR008588">
    <property type="entry name" value="DUF870_CAE_spp"/>
</dbReference>
<protein>
    <submittedName>
        <fullName evidence="1">Uncharacterized protein</fullName>
    </submittedName>
</protein>
<keyword evidence="2" id="KW-1185">Reference proteome</keyword>
<reference evidence="1 2" key="1">
    <citation type="submission" date="2020-04" db="EMBL/GenBank/DDBJ databases">
        <authorList>
            <person name="Laetsch R D."/>
            <person name="Stevens L."/>
            <person name="Kumar S."/>
            <person name="Blaxter L. M."/>
        </authorList>
    </citation>
    <scope>NUCLEOTIDE SEQUENCE [LARGE SCALE GENOMIC DNA]</scope>
</reference>
<name>A0A8S1FFB3_9PELO</name>
<gene>
    <name evidence="1" type="ORF">CBOVIS_LOCUS13015</name>
</gene>
<dbReference type="Pfam" id="PF05912">
    <property type="entry name" value="DUF870"/>
    <property type="match status" value="1"/>
</dbReference>
<dbReference type="Proteomes" id="UP000494206">
    <property type="component" value="Unassembled WGS sequence"/>
</dbReference>
<dbReference type="EMBL" id="CADEPM010000015">
    <property type="protein sequence ID" value="CAB3411639.1"/>
    <property type="molecule type" value="Genomic_DNA"/>
</dbReference>